<keyword evidence="1" id="KW-1015">Disulfide bond</keyword>
<dbReference type="PROSITE" id="PS50038">
    <property type="entry name" value="FZ"/>
    <property type="match status" value="1"/>
</dbReference>
<name>A0A7S0LV16_9CRYP</name>
<feature type="chain" id="PRO_5031393307" description="FZ domain-containing protein" evidence="2">
    <location>
        <begin position="23"/>
        <end position="181"/>
    </location>
</feature>
<evidence type="ECO:0000256" key="2">
    <source>
        <dbReference type="SAM" id="SignalP"/>
    </source>
</evidence>
<organism evidence="4">
    <name type="scientific">Cryptomonas curvata</name>
    <dbReference type="NCBI Taxonomy" id="233186"/>
    <lineage>
        <taxon>Eukaryota</taxon>
        <taxon>Cryptophyceae</taxon>
        <taxon>Cryptomonadales</taxon>
        <taxon>Cryptomonadaceae</taxon>
        <taxon>Cryptomonas</taxon>
    </lineage>
</organism>
<evidence type="ECO:0000259" key="3">
    <source>
        <dbReference type="PROSITE" id="PS50038"/>
    </source>
</evidence>
<accession>A0A7S0LV16</accession>
<gene>
    <name evidence="4" type="ORF">CCUR1050_LOCUS227</name>
</gene>
<dbReference type="AlphaFoldDB" id="A0A7S0LV16"/>
<dbReference type="InterPro" id="IPR036790">
    <property type="entry name" value="Frizzled_dom_sf"/>
</dbReference>
<feature type="signal peptide" evidence="2">
    <location>
        <begin position="1"/>
        <end position="22"/>
    </location>
</feature>
<evidence type="ECO:0000256" key="1">
    <source>
        <dbReference type="ARBA" id="ARBA00023157"/>
    </source>
</evidence>
<dbReference type="EMBL" id="HBEZ01000483">
    <property type="protein sequence ID" value="CAD8622553.1"/>
    <property type="molecule type" value="Transcribed_RNA"/>
</dbReference>
<reference evidence="4" key="1">
    <citation type="submission" date="2021-01" db="EMBL/GenBank/DDBJ databases">
        <authorList>
            <person name="Corre E."/>
            <person name="Pelletier E."/>
            <person name="Niang G."/>
            <person name="Scheremetjew M."/>
            <person name="Finn R."/>
            <person name="Kale V."/>
            <person name="Holt S."/>
            <person name="Cochrane G."/>
            <person name="Meng A."/>
            <person name="Brown T."/>
            <person name="Cohen L."/>
        </authorList>
    </citation>
    <scope>NUCLEOTIDE SEQUENCE</scope>
    <source>
        <strain evidence="4">CCAP979/52</strain>
    </source>
</reference>
<keyword evidence="2" id="KW-0732">Signal</keyword>
<feature type="domain" description="FZ" evidence="3">
    <location>
        <begin position="17"/>
        <end position="139"/>
    </location>
</feature>
<sequence>MKAPSLILQCTSLVILCEIVGATNFCMQNCSKPLFNTFCKIDEDVCAYPTGDSDALSAFRAMAVWAGTSENDCLRQFSIFICSMYFPKCRFRTVIPVCWESCYKTYKTCATRNADAVATRRCSAFVSTGQVSASTCQNGVDSATGAACACFSGSPRISPSSQIWALALSLLTALLSSKTLR</sequence>
<dbReference type="Gene3D" id="1.10.2000.10">
    <property type="entry name" value="Frizzled cysteine-rich domain"/>
    <property type="match status" value="1"/>
</dbReference>
<dbReference type="SUPFAM" id="SSF63501">
    <property type="entry name" value="Frizzled cysteine-rich domain"/>
    <property type="match status" value="1"/>
</dbReference>
<evidence type="ECO:0000313" key="4">
    <source>
        <dbReference type="EMBL" id="CAD8622553.1"/>
    </source>
</evidence>
<protein>
    <recommendedName>
        <fullName evidence="3">FZ domain-containing protein</fullName>
    </recommendedName>
</protein>
<proteinExistence type="predicted"/>
<dbReference type="InterPro" id="IPR020067">
    <property type="entry name" value="Frizzled_dom"/>
</dbReference>